<keyword evidence="1" id="KW-0193">Cuticle</keyword>
<evidence type="ECO:0008006" key="4">
    <source>
        <dbReference type="Google" id="ProtNLM"/>
    </source>
</evidence>
<accession>A0AA88II86</accession>
<protein>
    <recommendedName>
        <fullName evidence="4">Cuticle protein</fullName>
    </recommendedName>
</protein>
<gene>
    <name evidence="2" type="ORF">QYM36_003562</name>
</gene>
<dbReference type="PANTHER" id="PTHR10380">
    <property type="entry name" value="CUTICLE PROTEIN"/>
    <property type="match status" value="1"/>
</dbReference>
<proteinExistence type="predicted"/>
<dbReference type="PANTHER" id="PTHR10380:SF234">
    <property type="entry name" value="CUTICULAR PROTEIN 97EA, ISOFORM A"/>
    <property type="match status" value="1"/>
</dbReference>
<sequence length="342" mass="36995">MAEPLLPKKEIDPTFAAAPQTAVKTSQLEPFAFIQRAPQGFPFSFVTPAPNPKLESFNEAQSFPRHAPQLIYVSCIIGLALCAPLGTYDDSRTSPTVVPILKQINQVSNDGSYTFGYEAGDGSFKVETRDPLGNINGRYGFIDPEGNFKVVDYTAGNNAAFAAKADHIPVAMLPLPASSENSGAADLPFIPLMEITQAKKAIKLTNAEEDFSTDVDENGFPDALQNVIPNLKGASVAAPVADKAPVPTAVPMPQQQRIVPIYTVVRQISPSSSQSDPNTFIHQSPQEFPFSFVAPAQNAKLEQLNQARPQPKTAPQLAIGQFQSHSFQPQSFQFSPKFTSFN</sequence>
<dbReference type="Proteomes" id="UP001187531">
    <property type="component" value="Unassembled WGS sequence"/>
</dbReference>
<reference evidence="2" key="1">
    <citation type="submission" date="2023-07" db="EMBL/GenBank/DDBJ databases">
        <title>Chromosome-level genome assembly of Artemia franciscana.</title>
        <authorList>
            <person name="Jo E."/>
        </authorList>
    </citation>
    <scope>NUCLEOTIDE SEQUENCE</scope>
    <source>
        <tissue evidence="2">Whole body</tissue>
    </source>
</reference>
<dbReference type="InterPro" id="IPR050468">
    <property type="entry name" value="Cuticle_Struct_Prot"/>
</dbReference>
<dbReference type="EMBL" id="JAVRJZ010000006">
    <property type="protein sequence ID" value="KAK2721322.1"/>
    <property type="molecule type" value="Genomic_DNA"/>
</dbReference>
<dbReference type="InterPro" id="IPR000618">
    <property type="entry name" value="Insect_cuticle"/>
</dbReference>
<comment type="caution">
    <text evidence="2">The sequence shown here is derived from an EMBL/GenBank/DDBJ whole genome shotgun (WGS) entry which is preliminary data.</text>
</comment>
<dbReference type="GO" id="GO:0008010">
    <property type="term" value="F:structural constituent of chitin-based larval cuticle"/>
    <property type="evidence" value="ECO:0007669"/>
    <property type="project" value="TreeGrafter"/>
</dbReference>
<dbReference type="PRINTS" id="PR00947">
    <property type="entry name" value="CUTICLE"/>
</dbReference>
<evidence type="ECO:0000256" key="1">
    <source>
        <dbReference type="PROSITE-ProRule" id="PRU00497"/>
    </source>
</evidence>
<keyword evidence="3" id="KW-1185">Reference proteome</keyword>
<organism evidence="2 3">
    <name type="scientific">Artemia franciscana</name>
    <name type="common">Brine shrimp</name>
    <name type="synonym">Artemia sanfranciscana</name>
    <dbReference type="NCBI Taxonomy" id="6661"/>
    <lineage>
        <taxon>Eukaryota</taxon>
        <taxon>Metazoa</taxon>
        <taxon>Ecdysozoa</taxon>
        <taxon>Arthropoda</taxon>
        <taxon>Crustacea</taxon>
        <taxon>Branchiopoda</taxon>
        <taxon>Anostraca</taxon>
        <taxon>Artemiidae</taxon>
        <taxon>Artemia</taxon>
    </lineage>
</organism>
<name>A0AA88II86_ARTSF</name>
<dbReference type="PROSITE" id="PS51155">
    <property type="entry name" value="CHIT_BIND_RR_2"/>
    <property type="match status" value="1"/>
</dbReference>
<evidence type="ECO:0000313" key="3">
    <source>
        <dbReference type="Proteomes" id="UP001187531"/>
    </source>
</evidence>
<dbReference type="AlphaFoldDB" id="A0AA88II86"/>
<dbReference type="GO" id="GO:0062129">
    <property type="term" value="C:chitin-based extracellular matrix"/>
    <property type="evidence" value="ECO:0007669"/>
    <property type="project" value="TreeGrafter"/>
</dbReference>
<evidence type="ECO:0000313" key="2">
    <source>
        <dbReference type="EMBL" id="KAK2721322.1"/>
    </source>
</evidence>
<dbReference type="Pfam" id="PF00379">
    <property type="entry name" value="Chitin_bind_4"/>
    <property type="match status" value="1"/>
</dbReference>